<feature type="region of interest" description="Disordered" evidence="2">
    <location>
        <begin position="431"/>
        <end position="487"/>
    </location>
</feature>
<dbReference type="GO" id="GO:0009898">
    <property type="term" value="C:cytoplasmic side of plasma membrane"/>
    <property type="evidence" value="ECO:0007669"/>
    <property type="project" value="TreeGrafter"/>
</dbReference>
<reference evidence="3 4" key="1">
    <citation type="journal article" date="2017" name="Biotechnol. Biofuels">
        <title>Differential beta-glucosidase expression as a function of carbon source availability in Talaromyces amestolkiae: a genomic and proteomic approach.</title>
        <authorList>
            <person name="de Eugenio L.I."/>
            <person name="Mendez-Liter J.A."/>
            <person name="Nieto-Dominguez M."/>
            <person name="Alonso L."/>
            <person name="Gil-Munoz J."/>
            <person name="Barriuso J."/>
            <person name="Prieto A."/>
            <person name="Martinez M.J."/>
        </authorList>
    </citation>
    <scope>NUCLEOTIDE SEQUENCE [LARGE SCALE GENOMIC DNA]</scope>
    <source>
        <strain evidence="3 4">CIB</strain>
    </source>
</reference>
<dbReference type="EMBL" id="MIKG01000013">
    <property type="protein sequence ID" value="RAO70733.1"/>
    <property type="molecule type" value="Genomic_DNA"/>
</dbReference>
<sequence>MSDLLGFILSHEDAFRKNRLPSLYSDFALQKNTNPDGYAVNVVAWEKALTNAARTGHVTAHNFPTKKRDHLVLVVDENLLHRLKSPEWGRPVALASVFDEAIQKRNMIPLEVYKSNNFSLSTSRWRVLDPGVLSPWSVMNWSLRQLRGLVVGTENGSGKIRTQILVLVDNLKEAAKQVLHVQGGQKASALDRIYSKERFTDTFSTVLGDDTELSDNDMQALLIYLSRDINAISYDGKTVKFHTGNDKSPITPEDTTIAHMRDLISTLTEQVSRLEQKINELNYSAKKALANRNRISALSAIKNKKIAEHNLTQRANTLHQLEEVYNKIEQSADQIEIVRIMQASTGVLRNLHAQMGGIETVGDVVENLREEMSKVDEVGNIINEAGPVIDEGEIDGELDALETKELREREEAEAKATRQRLAQLEAHEQAAQEAARLAEESKAAETMEDIDSELAKSIGQLSTMSLNDLKATEREEKLETKQPMPAE</sequence>
<feature type="compositionally biased region" description="Basic and acidic residues" evidence="2">
    <location>
        <begin position="470"/>
        <end position="480"/>
    </location>
</feature>
<dbReference type="OrthoDB" id="10250120at2759"/>
<dbReference type="STRING" id="1196081.A0A364L4M8"/>
<proteinExistence type="predicted"/>
<dbReference type="PANTHER" id="PTHR22761:SF18">
    <property type="entry name" value="SORTING PROTEIN SNF7 FAMILY PROTEIN, PUTATIVE (AFU_ORTHOLOGUE AFUA_2G16692)-RELATED"/>
    <property type="match status" value="1"/>
</dbReference>
<dbReference type="InterPro" id="IPR005024">
    <property type="entry name" value="Snf7_fam"/>
</dbReference>
<accession>A0A364L4M8</accession>
<evidence type="ECO:0008006" key="5">
    <source>
        <dbReference type="Google" id="ProtNLM"/>
    </source>
</evidence>
<keyword evidence="4" id="KW-1185">Reference proteome</keyword>
<dbReference type="RefSeq" id="XP_040735249.1">
    <property type="nucleotide sequence ID" value="XM_040879365.1"/>
</dbReference>
<gene>
    <name evidence="3" type="ORF">BHQ10_006745</name>
</gene>
<dbReference type="PANTHER" id="PTHR22761">
    <property type="entry name" value="CHARGED MULTIVESICULAR BODY PROTEIN"/>
    <property type="match status" value="1"/>
</dbReference>
<organism evidence="3 4">
    <name type="scientific">Talaromyces amestolkiae</name>
    <dbReference type="NCBI Taxonomy" id="1196081"/>
    <lineage>
        <taxon>Eukaryota</taxon>
        <taxon>Fungi</taxon>
        <taxon>Dikarya</taxon>
        <taxon>Ascomycota</taxon>
        <taxon>Pezizomycotina</taxon>
        <taxon>Eurotiomycetes</taxon>
        <taxon>Eurotiomycetidae</taxon>
        <taxon>Eurotiales</taxon>
        <taxon>Trichocomaceae</taxon>
        <taxon>Talaromyces</taxon>
        <taxon>Talaromyces sect. Talaromyces</taxon>
    </lineage>
</organism>
<evidence type="ECO:0000313" key="3">
    <source>
        <dbReference type="EMBL" id="RAO70733.1"/>
    </source>
</evidence>
<dbReference type="GO" id="GO:0005771">
    <property type="term" value="C:multivesicular body"/>
    <property type="evidence" value="ECO:0007669"/>
    <property type="project" value="TreeGrafter"/>
</dbReference>
<dbReference type="Gene3D" id="6.10.140.1230">
    <property type="match status" value="1"/>
</dbReference>
<dbReference type="GO" id="GO:0032511">
    <property type="term" value="P:late endosome to vacuole transport via multivesicular body sorting pathway"/>
    <property type="evidence" value="ECO:0007669"/>
    <property type="project" value="TreeGrafter"/>
</dbReference>
<evidence type="ECO:0000256" key="1">
    <source>
        <dbReference type="SAM" id="Coils"/>
    </source>
</evidence>
<dbReference type="Proteomes" id="UP000249363">
    <property type="component" value="Unassembled WGS sequence"/>
</dbReference>
<feature type="coiled-coil region" evidence="1">
    <location>
        <begin position="257"/>
        <end position="291"/>
    </location>
</feature>
<feature type="compositionally biased region" description="Basic and acidic residues" evidence="2">
    <location>
        <begin position="431"/>
        <end position="445"/>
    </location>
</feature>
<keyword evidence="1" id="KW-0175">Coiled coil</keyword>
<evidence type="ECO:0000256" key="2">
    <source>
        <dbReference type="SAM" id="MobiDB-lite"/>
    </source>
</evidence>
<dbReference type="Pfam" id="PF03357">
    <property type="entry name" value="Snf7"/>
    <property type="match status" value="1"/>
</dbReference>
<dbReference type="GeneID" id="63795961"/>
<comment type="caution">
    <text evidence="3">The sequence shown here is derived from an EMBL/GenBank/DDBJ whole genome shotgun (WGS) entry which is preliminary data.</text>
</comment>
<protein>
    <recommendedName>
        <fullName evidence="5">SNF7 family protein</fullName>
    </recommendedName>
</protein>
<evidence type="ECO:0000313" key="4">
    <source>
        <dbReference type="Proteomes" id="UP000249363"/>
    </source>
</evidence>
<name>A0A364L4M8_TALAM</name>
<dbReference type="GO" id="GO:0006900">
    <property type="term" value="P:vesicle budding from membrane"/>
    <property type="evidence" value="ECO:0007669"/>
    <property type="project" value="TreeGrafter"/>
</dbReference>
<dbReference type="GO" id="GO:0000815">
    <property type="term" value="C:ESCRT III complex"/>
    <property type="evidence" value="ECO:0007669"/>
    <property type="project" value="TreeGrafter"/>
</dbReference>
<dbReference type="AlphaFoldDB" id="A0A364L4M8"/>